<dbReference type="FunFam" id="1.20.930.10:FF:000001">
    <property type="entry name" value="IWS1, SUPT6H interacting protein"/>
    <property type="match status" value="1"/>
</dbReference>
<feature type="compositionally biased region" description="Acidic residues" evidence="23">
    <location>
        <begin position="347"/>
        <end position="356"/>
    </location>
</feature>
<dbReference type="InterPro" id="IPR000719">
    <property type="entry name" value="Prot_kinase_dom"/>
</dbReference>
<keyword evidence="4" id="KW-0723">Serine/threonine-protein kinase</keyword>
<feature type="compositionally biased region" description="Basic and acidic residues" evidence="23">
    <location>
        <begin position="749"/>
        <end position="761"/>
    </location>
</feature>
<feature type="compositionally biased region" description="Basic and acidic residues" evidence="23">
    <location>
        <begin position="440"/>
        <end position="454"/>
    </location>
</feature>
<feature type="region of interest" description="Disordered" evidence="23">
    <location>
        <begin position="229"/>
        <end position="520"/>
    </location>
</feature>
<evidence type="ECO:0000256" key="12">
    <source>
        <dbReference type="ARBA" id="ARBA00022989"/>
    </source>
</evidence>
<dbReference type="EC" id="2.7.11.22" evidence="2"/>
<evidence type="ECO:0000256" key="13">
    <source>
        <dbReference type="ARBA" id="ARBA00023015"/>
    </source>
</evidence>
<keyword evidence="13" id="KW-0805">Transcription regulation</keyword>
<comment type="catalytic activity">
    <reaction evidence="19">
        <text>L-threonyl-[protein] + ATP = O-phospho-L-threonyl-[protein] + ADP + H(+)</text>
        <dbReference type="Rhea" id="RHEA:46608"/>
        <dbReference type="Rhea" id="RHEA-COMP:11060"/>
        <dbReference type="Rhea" id="RHEA-COMP:11605"/>
        <dbReference type="ChEBI" id="CHEBI:15378"/>
        <dbReference type="ChEBI" id="CHEBI:30013"/>
        <dbReference type="ChEBI" id="CHEBI:30616"/>
        <dbReference type="ChEBI" id="CHEBI:61977"/>
        <dbReference type="ChEBI" id="CHEBI:456216"/>
        <dbReference type="EC" id="2.7.11.22"/>
    </reaction>
</comment>
<dbReference type="PROSITE" id="PS00108">
    <property type="entry name" value="PROTEIN_KINASE_ST"/>
    <property type="match status" value="1"/>
</dbReference>
<evidence type="ECO:0000313" key="28">
    <source>
        <dbReference type="WBParaSite" id="scf7180000423568.g11299"/>
    </source>
</evidence>
<evidence type="ECO:0000256" key="3">
    <source>
        <dbReference type="ARBA" id="ARBA00022448"/>
    </source>
</evidence>
<evidence type="ECO:0000256" key="23">
    <source>
        <dbReference type="SAM" id="MobiDB-lite"/>
    </source>
</evidence>
<evidence type="ECO:0000313" key="27">
    <source>
        <dbReference type="Proteomes" id="UP000887560"/>
    </source>
</evidence>
<dbReference type="PROSITE" id="PS51319">
    <property type="entry name" value="TFIIS_N"/>
    <property type="match status" value="1"/>
</dbReference>
<evidence type="ECO:0000256" key="2">
    <source>
        <dbReference type="ARBA" id="ARBA00012425"/>
    </source>
</evidence>
<dbReference type="GO" id="GO:0005524">
    <property type="term" value="F:ATP binding"/>
    <property type="evidence" value="ECO:0007669"/>
    <property type="project" value="UniProtKB-UniRule"/>
</dbReference>
<evidence type="ECO:0000256" key="21">
    <source>
        <dbReference type="PROSITE-ProRule" id="PRU00649"/>
    </source>
</evidence>
<dbReference type="PANTHER" id="PTHR46010">
    <property type="entry name" value="PROTEIN IWS1 HOMOLOG"/>
    <property type="match status" value="1"/>
</dbReference>
<dbReference type="WBParaSite" id="scf7180000423568.g11299">
    <property type="protein sequence ID" value="scf7180000423568.g11299"/>
    <property type="gene ID" value="scf7180000423568.g11299"/>
</dbReference>
<feature type="compositionally biased region" description="Acidic residues" evidence="23">
    <location>
        <begin position="279"/>
        <end position="307"/>
    </location>
</feature>
<comment type="subcellular location">
    <subcellularLocation>
        <location evidence="1">Membrane</location>
        <topology evidence="1">Multi-pass membrane protein</topology>
    </subcellularLocation>
    <subcellularLocation>
        <location evidence="21">Nucleus</location>
    </subcellularLocation>
</comment>
<keyword evidence="14 24" id="KW-0472">Membrane</keyword>
<evidence type="ECO:0000256" key="17">
    <source>
        <dbReference type="ARBA" id="ARBA00023242"/>
    </source>
</evidence>
<dbReference type="InterPro" id="IPR036867">
    <property type="entry name" value="R3H_dom_sf"/>
</dbReference>
<dbReference type="InterPro" id="IPR005829">
    <property type="entry name" value="Sugar_transporter_CS"/>
</dbReference>
<dbReference type="SUPFAM" id="SSF56112">
    <property type="entry name" value="Protein kinase-like (PK-like)"/>
    <property type="match status" value="1"/>
</dbReference>
<evidence type="ECO:0000256" key="19">
    <source>
        <dbReference type="ARBA" id="ARBA00047811"/>
    </source>
</evidence>
<dbReference type="SUPFAM" id="SSF82708">
    <property type="entry name" value="R3H domain"/>
    <property type="match status" value="1"/>
</dbReference>
<dbReference type="InterPro" id="IPR036259">
    <property type="entry name" value="MFS_trans_sf"/>
</dbReference>
<keyword evidence="16" id="KW-0508">mRNA splicing</keyword>
<reference evidence="28" key="1">
    <citation type="submission" date="2022-11" db="UniProtKB">
        <authorList>
            <consortium name="WormBaseParasite"/>
        </authorList>
    </citation>
    <scope>IDENTIFICATION</scope>
</reference>
<evidence type="ECO:0000259" key="26">
    <source>
        <dbReference type="PROSITE" id="PS51319"/>
    </source>
</evidence>
<feature type="compositionally biased region" description="Gly residues" evidence="23">
    <location>
        <begin position="504"/>
        <end position="513"/>
    </location>
</feature>
<feature type="binding site" evidence="22">
    <location>
        <position position="1369"/>
    </location>
    <ligand>
        <name>ATP</name>
        <dbReference type="ChEBI" id="CHEBI:30616"/>
    </ligand>
</feature>
<feature type="transmembrane region" description="Helical" evidence="24">
    <location>
        <begin position="953"/>
        <end position="972"/>
    </location>
</feature>
<keyword evidence="5" id="KW-0507">mRNA processing</keyword>
<feature type="transmembrane region" description="Helical" evidence="24">
    <location>
        <begin position="1177"/>
        <end position="1198"/>
    </location>
</feature>
<evidence type="ECO:0000256" key="6">
    <source>
        <dbReference type="ARBA" id="ARBA00022679"/>
    </source>
</evidence>
<dbReference type="InterPro" id="IPR011701">
    <property type="entry name" value="MFS"/>
</dbReference>
<evidence type="ECO:0000256" key="1">
    <source>
        <dbReference type="ARBA" id="ARBA00004141"/>
    </source>
</evidence>
<dbReference type="GO" id="GO:0016020">
    <property type="term" value="C:membrane"/>
    <property type="evidence" value="ECO:0007669"/>
    <property type="project" value="UniProtKB-SubCell"/>
</dbReference>
<keyword evidence="6" id="KW-0808">Transferase</keyword>
<dbReference type="Gene3D" id="1.10.510.10">
    <property type="entry name" value="Transferase(Phosphotransferase) domain 1"/>
    <property type="match status" value="1"/>
</dbReference>
<dbReference type="Proteomes" id="UP000887560">
    <property type="component" value="Unplaced"/>
</dbReference>
<dbReference type="Pfam" id="PF07690">
    <property type="entry name" value="MFS_1"/>
    <property type="match status" value="1"/>
</dbReference>
<dbReference type="InterPro" id="IPR017923">
    <property type="entry name" value="TFIIS_N"/>
</dbReference>
<dbReference type="InterPro" id="IPR035441">
    <property type="entry name" value="TFIIS/LEDGF_dom_sf"/>
</dbReference>
<evidence type="ECO:0000256" key="14">
    <source>
        <dbReference type="ARBA" id="ARBA00023136"/>
    </source>
</evidence>
<feature type="domain" description="TFIIS N-terminal" evidence="26">
    <location>
        <begin position="627"/>
        <end position="705"/>
    </location>
</feature>
<keyword evidence="7 24" id="KW-0812">Transmembrane</keyword>
<proteinExistence type="inferred from homology"/>
<feature type="transmembrane region" description="Helical" evidence="24">
    <location>
        <begin position="1203"/>
        <end position="1224"/>
    </location>
</feature>
<dbReference type="GO" id="GO:0016973">
    <property type="term" value="P:poly(A)+ mRNA export from nucleus"/>
    <property type="evidence" value="ECO:0007669"/>
    <property type="project" value="TreeGrafter"/>
</dbReference>
<dbReference type="Gene3D" id="3.30.200.20">
    <property type="entry name" value="Phosphorylase Kinase, domain 1"/>
    <property type="match status" value="1"/>
</dbReference>
<keyword evidence="8 22" id="KW-0547">Nucleotide-binding</keyword>
<dbReference type="Gene3D" id="1.20.930.10">
    <property type="entry name" value="Conserved domain common to transcription factors TFIIS, elongin A, CRSP70"/>
    <property type="match status" value="1"/>
</dbReference>
<keyword evidence="3" id="KW-0813">Transport</keyword>
<dbReference type="GO" id="GO:0003676">
    <property type="term" value="F:nucleic acid binding"/>
    <property type="evidence" value="ECO:0007669"/>
    <property type="project" value="InterPro"/>
</dbReference>
<feature type="compositionally biased region" description="Basic and acidic residues" evidence="23">
    <location>
        <begin position="308"/>
        <end position="320"/>
    </location>
</feature>
<dbReference type="GO" id="GO:0005634">
    <property type="term" value="C:nucleus"/>
    <property type="evidence" value="ECO:0007669"/>
    <property type="project" value="UniProtKB-SubCell"/>
</dbReference>
<keyword evidence="10" id="KW-0509">mRNA transport</keyword>
<feature type="transmembrane region" description="Helical" evidence="24">
    <location>
        <begin position="1040"/>
        <end position="1060"/>
    </location>
</feature>
<dbReference type="InterPro" id="IPR011009">
    <property type="entry name" value="Kinase-like_dom_sf"/>
</dbReference>
<keyword evidence="17 21" id="KW-0539">Nucleus</keyword>
<evidence type="ECO:0000256" key="4">
    <source>
        <dbReference type="ARBA" id="ARBA00022527"/>
    </source>
</evidence>
<feature type="transmembrane region" description="Helical" evidence="24">
    <location>
        <begin position="1013"/>
        <end position="1034"/>
    </location>
</feature>
<accession>A0A915P9I9</accession>
<sequence>MGILRNKEKFYEPIRIEDITDDVGEDYANYILESDFSDDNEQVNKEGIKSFPCKKTRRYRPRKCVEMVDGLAPKRNMTRMIMNYADLDDIYFDGSDLIDETITAFTRLLRDESKMKDYLSQIETDLRAFFEHCSTGVFCEQIACRIKRFYMHAVSQFLRLKSQTLNDADSKNVVQVENDKNEFSPPEVFLMAILKRKRQKGRKGSDDWIEDDEVQYSDWTIVQNMDLAEAISGDEEEVQKSIDRDEGEEEAEKSVGSGEEELQKSAGEVDEAELAKSGDEDDNEEPIETVSENEEENEGEPQNEIDEVLQKETEEESRQEGDDEENLGEDDEGQQKGVDGGSRLSSEENENSEEVQNEVSGEPLGQTIDGNEDELQQEENDEDSHELSRQSIEGNEGELQQGETGEDSQKSIHSENEEEQPKEGEEDEEHQKEDDDNEEEHPKVGEEEIEHQKDGDDEEPQNEGEDEEGSVSGDEKKDGDVTTLMQNIFGDDMSDDDDEKANEGGQGSSGAKGFGSDDEPKLLRVEQDEEEDEDTHGRRWDFDIMLDKKKLDRRRRRRRDGSIDLMADADDQIRELIDAMNEAANDDRTANIDRRPAVKKRKMLSLVKNALVKVDLFEAMLENGMVSAISEWLAPLPDKSLPALEIRCTFLKILERWPNLEQGILKQSGLGKAVMYLYKHPKETKENKLIAAKLIREWSRPIFQLDSDFRSLSKEERVQRDYSQMPLAKRKRLSVDEDNSGQIFSSKKLQKEKDDGPKRPGDPGFIMRARVPKLSTKDYVVRPQPQIESQFRGETKNKQASRFVRAQREFRQTNKTGLVKRAVGVINLLMEEEIKEINEEEIIVEETQNTSNLEAPKSSDLYPYQCLLFVFTQFGYLAVEFCQKNFSSSHSEENLSNSTNYFEEKLFHSLLIEWNQHCRKSIWTAWISTIVLLGTIFGSFAAGFMADRFGRKPVVVISMFAICLFNFLLFLVGGISQLAAFFIFFFIGTACGGYMVTNMVLLVEFLRNPNARLLVVSLNGWPLGMIGTAFLAYFLCNWKFYCLAISVFALLFSIIIQYFACESIPWLIQSGKDRKAHYAQKHLIRINSFLALSKKAEQQIEDSSNLFLPRNENGGNGSIKNDEKEEIVVYNYFDLFRHKTIRIRLLALLFCFGSSSIVSFGLYFSAELLPGSRYLNIALMGFCKLLFGFLPFIASNFVGRKPILLISIGFAMLSAWFLVFSQIFGLNQRFLITSFGLLMTGAVDPNWKIIHLFSIELFPTPIRNMARALCNVFARLGSLSEMTSKNDSSFALAPLLNLPQNGTTKRLSINYEQESSLPVFVPISKNPTSGKMTLFLDKYEKIAKIGEGSYGIVFKCRNKETGEIVAIKKFVETDEDPAIRKIAFREIRMLKQLKHVNLVNLIEVFKRNKKLHLVFEHCERTVLDDLEKYPNGCPELLTKNIIFQLLEATRFCHSKGCVHRDIKPENILLTAQNVVKLGDFGFARILNPNELLTDYVATRWYRAPELLVGDTRYGFQVDVWAIGCVFAEMLTGEPVWPGRSDVDRNRNKCLHVNPEMRWSAEELLRHQYFREFLFKLPEFDGGEATTINGYLPVLAERRRQSYAQQLISNSEQEGQRTVDSTHLPSIL</sequence>
<dbReference type="Pfam" id="PF08711">
    <property type="entry name" value="Med26"/>
    <property type="match status" value="1"/>
</dbReference>
<evidence type="ECO:0000256" key="7">
    <source>
        <dbReference type="ARBA" id="ARBA00022692"/>
    </source>
</evidence>
<dbReference type="Gene3D" id="1.20.1250.20">
    <property type="entry name" value="MFS general substrate transporter like domains"/>
    <property type="match status" value="1"/>
</dbReference>
<dbReference type="SMART" id="SM00220">
    <property type="entry name" value="S_TKc"/>
    <property type="match status" value="1"/>
</dbReference>
<feature type="compositionally biased region" description="Acidic residues" evidence="23">
    <location>
        <begin position="321"/>
        <end position="332"/>
    </location>
</feature>
<comment type="catalytic activity">
    <reaction evidence="20">
        <text>L-seryl-[protein] + ATP = O-phospho-L-seryl-[protein] + ADP + H(+)</text>
        <dbReference type="Rhea" id="RHEA:17989"/>
        <dbReference type="Rhea" id="RHEA-COMP:9863"/>
        <dbReference type="Rhea" id="RHEA-COMP:11604"/>
        <dbReference type="ChEBI" id="CHEBI:15378"/>
        <dbReference type="ChEBI" id="CHEBI:29999"/>
        <dbReference type="ChEBI" id="CHEBI:30616"/>
        <dbReference type="ChEBI" id="CHEBI:83421"/>
        <dbReference type="ChEBI" id="CHEBI:456216"/>
        <dbReference type="EC" id="2.7.11.22"/>
    </reaction>
</comment>
<keyword evidence="11 22" id="KW-0067">ATP-binding</keyword>
<protein>
    <recommendedName>
        <fullName evidence="2">cyclin-dependent kinase</fullName>
        <ecNumber evidence="2">2.7.11.22</ecNumber>
    </recommendedName>
</protein>
<evidence type="ECO:0000256" key="15">
    <source>
        <dbReference type="ARBA" id="ARBA00023163"/>
    </source>
</evidence>
<comment type="similarity">
    <text evidence="18">Belongs to the IWS1 family.</text>
</comment>
<keyword evidence="12 24" id="KW-1133">Transmembrane helix</keyword>
<dbReference type="FunFam" id="1.10.510.10:FF:000624">
    <property type="entry name" value="Mitogen-activated protein kinase"/>
    <property type="match status" value="1"/>
</dbReference>
<dbReference type="InterPro" id="IPR017441">
    <property type="entry name" value="Protein_kinase_ATP_BS"/>
</dbReference>
<dbReference type="InterPro" id="IPR051037">
    <property type="entry name" value="RNAPII_TF_IWS1"/>
</dbReference>
<evidence type="ECO:0000256" key="9">
    <source>
        <dbReference type="ARBA" id="ARBA00022777"/>
    </source>
</evidence>
<feature type="transmembrane region" description="Helical" evidence="24">
    <location>
        <begin position="1145"/>
        <end position="1165"/>
    </location>
</feature>
<dbReference type="PANTHER" id="PTHR46010:SF1">
    <property type="entry name" value="PROTEIN IWS1 HOMOLOG"/>
    <property type="match status" value="1"/>
</dbReference>
<keyword evidence="9" id="KW-0418">Kinase</keyword>
<feature type="transmembrane region" description="Helical" evidence="24">
    <location>
        <begin position="978"/>
        <end position="1001"/>
    </location>
</feature>
<feature type="compositionally biased region" description="Basic and acidic residues" evidence="23">
    <location>
        <begin position="407"/>
        <end position="433"/>
    </location>
</feature>
<feature type="transmembrane region" description="Helical" evidence="24">
    <location>
        <begin position="923"/>
        <end position="946"/>
    </location>
</feature>
<organism evidence="27 28">
    <name type="scientific">Meloidogyne floridensis</name>
    <dbReference type="NCBI Taxonomy" id="298350"/>
    <lineage>
        <taxon>Eukaryota</taxon>
        <taxon>Metazoa</taxon>
        <taxon>Ecdysozoa</taxon>
        <taxon>Nematoda</taxon>
        <taxon>Chromadorea</taxon>
        <taxon>Rhabditida</taxon>
        <taxon>Tylenchina</taxon>
        <taxon>Tylenchomorpha</taxon>
        <taxon>Tylenchoidea</taxon>
        <taxon>Meloidogynidae</taxon>
        <taxon>Meloidogyninae</taxon>
        <taxon>Meloidogyne</taxon>
    </lineage>
</organism>
<evidence type="ECO:0000259" key="25">
    <source>
        <dbReference type="PROSITE" id="PS50011"/>
    </source>
</evidence>
<dbReference type="InterPro" id="IPR008271">
    <property type="entry name" value="Ser/Thr_kinase_AS"/>
</dbReference>
<evidence type="ECO:0000256" key="18">
    <source>
        <dbReference type="ARBA" id="ARBA00037992"/>
    </source>
</evidence>
<evidence type="ECO:0000256" key="8">
    <source>
        <dbReference type="ARBA" id="ARBA00022741"/>
    </source>
</evidence>
<name>A0A915P9I9_9BILA</name>
<evidence type="ECO:0000256" key="11">
    <source>
        <dbReference type="ARBA" id="ARBA00022840"/>
    </source>
</evidence>
<dbReference type="GO" id="GO:0004693">
    <property type="term" value="F:cyclin-dependent protein serine/threonine kinase activity"/>
    <property type="evidence" value="ECO:0007669"/>
    <property type="project" value="UniProtKB-EC"/>
</dbReference>
<keyword evidence="15" id="KW-0804">Transcription</keyword>
<dbReference type="SUPFAM" id="SSF103473">
    <property type="entry name" value="MFS general substrate transporter"/>
    <property type="match status" value="1"/>
</dbReference>
<dbReference type="Pfam" id="PF00069">
    <property type="entry name" value="Pkinase"/>
    <property type="match status" value="1"/>
</dbReference>
<dbReference type="PROSITE" id="PS50011">
    <property type="entry name" value="PROTEIN_KINASE_DOM"/>
    <property type="match status" value="1"/>
</dbReference>
<dbReference type="GO" id="GO:0022857">
    <property type="term" value="F:transmembrane transporter activity"/>
    <property type="evidence" value="ECO:0007669"/>
    <property type="project" value="InterPro"/>
</dbReference>
<dbReference type="GO" id="GO:0006397">
    <property type="term" value="P:mRNA processing"/>
    <property type="evidence" value="ECO:0007669"/>
    <property type="project" value="UniProtKB-KW"/>
</dbReference>
<feature type="region of interest" description="Disordered" evidence="23">
    <location>
        <begin position="744"/>
        <end position="766"/>
    </location>
</feature>
<feature type="compositionally biased region" description="Acidic residues" evidence="23">
    <location>
        <begin position="370"/>
        <end position="384"/>
    </location>
</feature>
<evidence type="ECO:0000256" key="16">
    <source>
        <dbReference type="ARBA" id="ARBA00023187"/>
    </source>
</evidence>
<feature type="compositionally biased region" description="Acidic residues" evidence="23">
    <location>
        <begin position="455"/>
        <end position="469"/>
    </location>
</feature>
<dbReference type="PROSITE" id="PS00216">
    <property type="entry name" value="SUGAR_TRANSPORT_1"/>
    <property type="match status" value="1"/>
</dbReference>
<dbReference type="PROSITE" id="PS00107">
    <property type="entry name" value="PROTEIN_KINASE_ATP"/>
    <property type="match status" value="1"/>
</dbReference>
<evidence type="ECO:0000256" key="5">
    <source>
        <dbReference type="ARBA" id="ARBA00022664"/>
    </source>
</evidence>
<evidence type="ECO:0000256" key="24">
    <source>
        <dbReference type="SAM" id="Phobius"/>
    </source>
</evidence>
<evidence type="ECO:0000256" key="20">
    <source>
        <dbReference type="ARBA" id="ARBA00048367"/>
    </source>
</evidence>
<evidence type="ECO:0000256" key="22">
    <source>
        <dbReference type="PROSITE-ProRule" id="PRU10141"/>
    </source>
</evidence>
<feature type="region of interest" description="Disordered" evidence="23">
    <location>
        <begin position="1608"/>
        <end position="1627"/>
    </location>
</feature>
<keyword evidence="27" id="KW-1185">Reference proteome</keyword>
<dbReference type="GO" id="GO:0008380">
    <property type="term" value="P:RNA splicing"/>
    <property type="evidence" value="ECO:0007669"/>
    <property type="project" value="UniProtKB-KW"/>
</dbReference>
<dbReference type="FunFam" id="3.30.200.20:FF:000049">
    <property type="entry name" value="cyclin-dependent kinase-like 1 isoform X1"/>
    <property type="match status" value="1"/>
</dbReference>
<feature type="domain" description="Protein kinase" evidence="25">
    <location>
        <begin position="1339"/>
        <end position="1569"/>
    </location>
</feature>
<evidence type="ECO:0000256" key="10">
    <source>
        <dbReference type="ARBA" id="ARBA00022816"/>
    </source>
</evidence>